<dbReference type="PROSITE" id="PS50405">
    <property type="entry name" value="GST_CTER"/>
    <property type="match status" value="1"/>
</dbReference>
<dbReference type="SFLD" id="SFLDS00019">
    <property type="entry name" value="Glutathione_Transferase_(cytos"/>
    <property type="match status" value="1"/>
</dbReference>
<dbReference type="InterPro" id="IPR040079">
    <property type="entry name" value="Glutathione_S-Trfase"/>
</dbReference>
<comment type="caution">
    <text evidence="4">The sequence shown here is derived from an EMBL/GenBank/DDBJ whole genome shotgun (WGS) entry which is preliminary data.</text>
</comment>
<dbReference type="EMBL" id="JABFCT010000013">
    <property type="protein sequence ID" value="KAF5870625.1"/>
    <property type="molecule type" value="Genomic_DNA"/>
</dbReference>
<dbReference type="PANTHER" id="PTHR44051">
    <property type="entry name" value="GLUTATHIONE S-TRANSFERASE-RELATED"/>
    <property type="match status" value="1"/>
</dbReference>
<proteinExistence type="inferred from homology"/>
<dbReference type="InterPro" id="IPR004046">
    <property type="entry name" value="GST_C"/>
</dbReference>
<dbReference type="InterPro" id="IPR010987">
    <property type="entry name" value="Glutathione-S-Trfase_C-like"/>
</dbReference>
<reference evidence="4 5" key="1">
    <citation type="journal article" date="2020" name="Phytopathology">
        <title>A high-quality genome resource of Botrytis fragariae, a new and rapidly spreading fungal pathogen causing strawberry gray mold in the U.S.A.</title>
        <authorList>
            <person name="Wu Y."/>
            <person name="Saski C.A."/>
            <person name="Schnabel G."/>
            <person name="Xiao S."/>
            <person name="Hu M."/>
        </authorList>
    </citation>
    <scope>NUCLEOTIDE SEQUENCE [LARGE SCALE GENOMIC DNA]</scope>
    <source>
        <strain evidence="4 5">BVB16</strain>
    </source>
</reference>
<dbReference type="Gene3D" id="3.40.30.10">
    <property type="entry name" value="Glutaredoxin"/>
    <property type="match status" value="1"/>
</dbReference>
<comment type="similarity">
    <text evidence="1">Belongs to the GST superfamily.</text>
</comment>
<keyword evidence="5" id="KW-1185">Reference proteome</keyword>
<feature type="domain" description="GST N-terminal" evidence="2">
    <location>
        <begin position="17"/>
        <end position="106"/>
    </location>
</feature>
<evidence type="ECO:0000313" key="5">
    <source>
        <dbReference type="Proteomes" id="UP000531561"/>
    </source>
</evidence>
<accession>A0A8H6ANT5</accession>
<dbReference type="PANTHER" id="PTHR44051:SF8">
    <property type="entry name" value="GLUTATHIONE S-TRANSFERASE GSTA"/>
    <property type="match status" value="1"/>
</dbReference>
<dbReference type="SUPFAM" id="SSF47616">
    <property type="entry name" value="GST C-terminal domain-like"/>
    <property type="match status" value="1"/>
</dbReference>
<dbReference type="Gene3D" id="1.20.1050.10">
    <property type="match status" value="1"/>
</dbReference>
<organism evidence="4 5">
    <name type="scientific">Botrytis fragariae</name>
    <dbReference type="NCBI Taxonomy" id="1964551"/>
    <lineage>
        <taxon>Eukaryota</taxon>
        <taxon>Fungi</taxon>
        <taxon>Dikarya</taxon>
        <taxon>Ascomycota</taxon>
        <taxon>Pezizomycotina</taxon>
        <taxon>Leotiomycetes</taxon>
        <taxon>Helotiales</taxon>
        <taxon>Sclerotiniaceae</taxon>
        <taxon>Botrytis</taxon>
    </lineage>
</organism>
<dbReference type="OrthoDB" id="422574at2759"/>
<dbReference type="GO" id="GO:0016740">
    <property type="term" value="F:transferase activity"/>
    <property type="evidence" value="ECO:0007669"/>
    <property type="project" value="UniProtKB-KW"/>
</dbReference>
<dbReference type="AlphaFoldDB" id="A0A8H6ANT5"/>
<evidence type="ECO:0000259" key="2">
    <source>
        <dbReference type="PROSITE" id="PS50404"/>
    </source>
</evidence>
<evidence type="ECO:0000259" key="3">
    <source>
        <dbReference type="PROSITE" id="PS50405"/>
    </source>
</evidence>
<evidence type="ECO:0000313" key="4">
    <source>
        <dbReference type="EMBL" id="KAF5870625.1"/>
    </source>
</evidence>
<dbReference type="RefSeq" id="XP_037189572.1">
    <property type="nucleotide sequence ID" value="XM_037339522.1"/>
</dbReference>
<protein>
    <submittedName>
        <fullName evidence="4">Putative glutathione s-transferase protein</fullName>
    </submittedName>
</protein>
<dbReference type="InterPro" id="IPR004045">
    <property type="entry name" value="Glutathione_S-Trfase_N"/>
</dbReference>
<dbReference type="SFLD" id="SFLDG00358">
    <property type="entry name" value="Main_(cytGST)"/>
    <property type="match status" value="1"/>
</dbReference>
<feature type="domain" description="GST C-terminal" evidence="3">
    <location>
        <begin position="111"/>
        <end position="243"/>
    </location>
</feature>
<dbReference type="Pfam" id="PF02798">
    <property type="entry name" value="GST_N"/>
    <property type="match status" value="1"/>
</dbReference>
<dbReference type="InterPro" id="IPR036249">
    <property type="entry name" value="Thioredoxin-like_sf"/>
</dbReference>
<keyword evidence="4" id="KW-0808">Transferase</keyword>
<dbReference type="Pfam" id="PF14497">
    <property type="entry name" value="GST_C_3"/>
    <property type="match status" value="1"/>
</dbReference>
<dbReference type="PROSITE" id="PS50404">
    <property type="entry name" value="GST_NTER"/>
    <property type="match status" value="1"/>
</dbReference>
<name>A0A8H6ANT5_9HELO</name>
<evidence type="ECO:0000256" key="1">
    <source>
        <dbReference type="ARBA" id="ARBA00007409"/>
    </source>
</evidence>
<dbReference type="InterPro" id="IPR036282">
    <property type="entry name" value="Glutathione-S-Trfase_C_sf"/>
</dbReference>
<dbReference type="GeneID" id="59263214"/>
<gene>
    <name evidence="4" type="ORF">Bfra_009172</name>
</gene>
<sequence>MTFPPYDDKTPLDVKNATGLHLVTENTPNGQKVQILLEELADVYGTEWTTTLLDTSTNEQKKDWFLRLNPNGRIPIIIDNTQSPPFPLMETSAELLYLLRLDKDHQFGLTDELEQSELLQWLFFWHGSGAPYQGNFRFFSRAEEQSSFAINRFRKETYRVYGVLELQLSGKYTGQPKEFLAGKDKGKYSIADIGTWAWVKNWPGSGFTEKEMKEFPSLLEWIERIAERPAVKRGIGEKYVIPQ</sequence>
<dbReference type="SUPFAM" id="SSF52833">
    <property type="entry name" value="Thioredoxin-like"/>
    <property type="match status" value="1"/>
</dbReference>
<dbReference type="Proteomes" id="UP000531561">
    <property type="component" value="Unassembled WGS sequence"/>
</dbReference>